<proteinExistence type="predicted"/>
<evidence type="ECO:0000313" key="1">
    <source>
        <dbReference type="EMBL" id="SFE10091.1"/>
    </source>
</evidence>
<sequence length="243" mass="28184">MNYDQALSKVPFYVIHPEYMPYIGEKYEDYKILIVGESHYIGQSPETQKFTVDYFTTNWWNGSCGELDAFFSGWYDTRLVVKKYLTGIRRHGHSIFTNCIKSFSDIVLGHPINHISTEESQKFVYFSFMNFFQMPSLFEGMKFWDSLTINNTEENAAAMWHKAVEKSSEVLDSVIDVIKPELVIFVSKSAYYAYKGSNAKHKDDENVKGVCHPGCSYWFKKRKSDGLCGKDDFENCLKQFIGK</sequence>
<dbReference type="RefSeq" id="WP_093912565.1">
    <property type="nucleotide sequence ID" value="NZ_FONL01000001.1"/>
</dbReference>
<dbReference type="AlphaFoldDB" id="A0A1I1XS77"/>
<gene>
    <name evidence="1" type="ORF">SAMN05216245_101394</name>
</gene>
<keyword evidence="2" id="KW-1185">Reference proteome</keyword>
<evidence type="ECO:0008006" key="3">
    <source>
        <dbReference type="Google" id="ProtNLM"/>
    </source>
</evidence>
<accession>A0A1I1XS77</accession>
<protein>
    <recommendedName>
        <fullName evidence="3">Uracil DNA glycosylase superfamily protein</fullName>
    </recommendedName>
</protein>
<dbReference type="STRING" id="1123323.SAMN05216245_101394"/>
<reference evidence="1 2" key="1">
    <citation type="submission" date="2016-10" db="EMBL/GenBank/DDBJ databases">
        <authorList>
            <person name="de Groot N.N."/>
        </authorList>
    </citation>
    <scope>NUCLEOTIDE SEQUENCE [LARGE SCALE GENOMIC DNA]</scope>
    <source>
        <strain evidence="1 2">DSM 9236</strain>
    </source>
</reference>
<dbReference type="OrthoDB" id="1149978at2"/>
<evidence type="ECO:0000313" key="2">
    <source>
        <dbReference type="Proteomes" id="UP000198896"/>
    </source>
</evidence>
<dbReference type="EMBL" id="FONL01000001">
    <property type="protein sequence ID" value="SFE10091.1"/>
    <property type="molecule type" value="Genomic_DNA"/>
</dbReference>
<organism evidence="1 2">
    <name type="scientific">Succiniclasticum ruminis DSM 9236</name>
    <dbReference type="NCBI Taxonomy" id="1123323"/>
    <lineage>
        <taxon>Bacteria</taxon>
        <taxon>Bacillati</taxon>
        <taxon>Bacillota</taxon>
        <taxon>Negativicutes</taxon>
        <taxon>Acidaminococcales</taxon>
        <taxon>Acidaminococcaceae</taxon>
        <taxon>Succiniclasticum</taxon>
    </lineage>
</organism>
<dbReference type="Proteomes" id="UP000198896">
    <property type="component" value="Unassembled WGS sequence"/>
</dbReference>
<name>A0A1I1XS77_9FIRM</name>